<evidence type="ECO:0000313" key="2">
    <source>
        <dbReference type="Proteomes" id="UP000694257"/>
    </source>
</evidence>
<organism evidence="1 2">
    <name type="scientific">Nocardia iowensis</name>
    <dbReference type="NCBI Taxonomy" id="204891"/>
    <lineage>
        <taxon>Bacteria</taxon>
        <taxon>Bacillati</taxon>
        <taxon>Actinomycetota</taxon>
        <taxon>Actinomycetes</taxon>
        <taxon>Mycobacteriales</taxon>
        <taxon>Nocardiaceae</taxon>
        <taxon>Nocardia</taxon>
    </lineage>
</organism>
<reference evidence="1 2" key="1">
    <citation type="submission" date="2021-07" db="EMBL/GenBank/DDBJ databases">
        <title>Whole Genome Sequence of Nocardia Iowensis.</title>
        <authorList>
            <person name="Lamm A."/>
            <person name="Collins-Fairclough A.M."/>
            <person name="Bunk B."/>
            <person name="Sproer C."/>
        </authorList>
    </citation>
    <scope>NUCLEOTIDE SEQUENCE [LARGE SCALE GENOMIC DNA]</scope>
    <source>
        <strain evidence="1 2">NRRL 5646</strain>
    </source>
</reference>
<keyword evidence="2" id="KW-1185">Reference proteome</keyword>
<proteinExistence type="predicted"/>
<gene>
    <name evidence="1" type="ORF">KV110_16830</name>
</gene>
<dbReference type="RefSeq" id="WP_218477166.1">
    <property type="nucleotide sequence ID" value="NZ_BAABJN010000015.1"/>
</dbReference>
<protein>
    <submittedName>
        <fullName evidence="1">Uncharacterized protein</fullName>
    </submittedName>
</protein>
<dbReference type="EMBL" id="CP078145">
    <property type="protein sequence ID" value="QXN94564.1"/>
    <property type="molecule type" value="Genomic_DNA"/>
</dbReference>
<evidence type="ECO:0000313" key="1">
    <source>
        <dbReference type="EMBL" id="QXN94564.1"/>
    </source>
</evidence>
<accession>A0ABX8S0D9</accession>
<dbReference type="Proteomes" id="UP000694257">
    <property type="component" value="Chromosome"/>
</dbReference>
<sequence>MNARKREQSELALAKAEYERISTVHEVLYDMSMAASDAVRARDSRDYTNEDAKHAHCDAFQASVQEEQADACDRMLVLTYGRKVADQMRAQAAERAVALRDELDRRIKARRIGRTR</sequence>
<name>A0ABX8S0D9_NOCIO</name>